<gene>
    <name evidence="1" type="ORF">Amac_095650</name>
</gene>
<dbReference type="AlphaFoldDB" id="A0A5M3X2J8"/>
<proteinExistence type="predicted"/>
<keyword evidence="2" id="KW-1185">Reference proteome</keyword>
<comment type="caution">
    <text evidence="1">The sequence shown here is derived from an EMBL/GenBank/DDBJ whole genome shotgun (WGS) entry which is preliminary data.</text>
</comment>
<accession>A0A5M3X2J8</accession>
<protein>
    <submittedName>
        <fullName evidence="1">Uncharacterized protein</fullName>
    </submittedName>
</protein>
<sequence length="136" mass="14277">MPGGVLGLGYTTPARLRRRAEGQVGIVRPFGGVVPVIILGGARVRTFRHVGGFRSVGLGVLFGMWRLRWRVRRWRWGEVGAGIRVGFVQGAARRGLERVPRGVRGCGHDGLLEGGRGLAEADADEGGGVGGGLPGG</sequence>
<organism evidence="1 2">
    <name type="scientific">Acrocarpospora macrocephala</name>
    <dbReference type="NCBI Taxonomy" id="150177"/>
    <lineage>
        <taxon>Bacteria</taxon>
        <taxon>Bacillati</taxon>
        <taxon>Actinomycetota</taxon>
        <taxon>Actinomycetes</taxon>
        <taxon>Streptosporangiales</taxon>
        <taxon>Streptosporangiaceae</taxon>
        <taxon>Acrocarpospora</taxon>
    </lineage>
</organism>
<reference evidence="1 2" key="1">
    <citation type="submission" date="2019-10" db="EMBL/GenBank/DDBJ databases">
        <title>Whole genome shotgun sequence of Acrocarpospora macrocephala NBRC 16266.</title>
        <authorList>
            <person name="Ichikawa N."/>
            <person name="Kimura A."/>
            <person name="Kitahashi Y."/>
            <person name="Komaki H."/>
            <person name="Oguchi A."/>
        </authorList>
    </citation>
    <scope>NUCLEOTIDE SEQUENCE [LARGE SCALE GENOMIC DNA]</scope>
    <source>
        <strain evidence="1 2">NBRC 16266</strain>
    </source>
</reference>
<evidence type="ECO:0000313" key="1">
    <source>
        <dbReference type="EMBL" id="GES15967.1"/>
    </source>
</evidence>
<evidence type="ECO:0000313" key="2">
    <source>
        <dbReference type="Proteomes" id="UP000331127"/>
    </source>
</evidence>
<dbReference type="Proteomes" id="UP000331127">
    <property type="component" value="Unassembled WGS sequence"/>
</dbReference>
<name>A0A5M3X2J8_9ACTN</name>
<dbReference type="EMBL" id="BLAE01000088">
    <property type="protein sequence ID" value="GES15967.1"/>
    <property type="molecule type" value="Genomic_DNA"/>
</dbReference>